<evidence type="ECO:0000256" key="11">
    <source>
        <dbReference type="ARBA" id="ARBA00023235"/>
    </source>
</evidence>
<evidence type="ECO:0000256" key="10">
    <source>
        <dbReference type="ARBA" id="ARBA00023014"/>
    </source>
</evidence>
<keyword evidence="7" id="KW-0347">Helicase</keyword>
<evidence type="ECO:0000256" key="13">
    <source>
        <dbReference type="SAM" id="MobiDB-lite"/>
    </source>
</evidence>
<keyword evidence="12" id="KW-0539">Nucleus</keyword>
<feature type="compositionally biased region" description="Basic and acidic residues" evidence="13">
    <location>
        <begin position="199"/>
        <end position="211"/>
    </location>
</feature>
<dbReference type="Pfam" id="PF13307">
    <property type="entry name" value="Helicase_C_2"/>
    <property type="match status" value="1"/>
</dbReference>
<dbReference type="Pfam" id="PF06733">
    <property type="entry name" value="DEAD_2"/>
    <property type="match status" value="1"/>
</dbReference>
<dbReference type="Proteomes" id="UP001201812">
    <property type="component" value="Unassembled WGS sequence"/>
</dbReference>
<dbReference type="PANTHER" id="PTHR11472">
    <property type="entry name" value="DNA REPAIR DEAD HELICASE RAD3/XP-D SUBFAMILY MEMBER"/>
    <property type="match status" value="1"/>
</dbReference>
<dbReference type="NCBIfam" id="TIGR00604">
    <property type="entry name" value="rad3"/>
    <property type="match status" value="1"/>
</dbReference>
<dbReference type="InterPro" id="IPR013020">
    <property type="entry name" value="Rad3/Chl1-like"/>
</dbReference>
<dbReference type="GO" id="GO:0051536">
    <property type="term" value="F:iron-sulfur cluster binding"/>
    <property type="evidence" value="ECO:0007669"/>
    <property type="project" value="UniProtKB-KW"/>
</dbReference>
<reference evidence="15" key="1">
    <citation type="submission" date="2022-01" db="EMBL/GenBank/DDBJ databases">
        <title>Genome Sequence Resource for Two Populations of Ditylenchus destructor, the Migratory Endoparasitic Phytonematode.</title>
        <authorList>
            <person name="Zhang H."/>
            <person name="Lin R."/>
            <person name="Xie B."/>
        </authorList>
    </citation>
    <scope>NUCLEOTIDE SEQUENCE</scope>
    <source>
        <strain evidence="15">BazhouSP</strain>
    </source>
</reference>
<keyword evidence="10" id="KW-0411">Iron-sulfur</keyword>
<evidence type="ECO:0000256" key="9">
    <source>
        <dbReference type="ARBA" id="ARBA00023004"/>
    </source>
</evidence>
<evidence type="ECO:0000313" key="16">
    <source>
        <dbReference type="Proteomes" id="UP001201812"/>
    </source>
</evidence>
<evidence type="ECO:0000256" key="1">
    <source>
        <dbReference type="ARBA" id="ARBA00001966"/>
    </source>
</evidence>
<evidence type="ECO:0000256" key="3">
    <source>
        <dbReference type="ARBA" id="ARBA00008435"/>
    </source>
</evidence>
<dbReference type="GO" id="GO:0003678">
    <property type="term" value="F:DNA helicase activity"/>
    <property type="evidence" value="ECO:0007669"/>
    <property type="project" value="InterPro"/>
</dbReference>
<evidence type="ECO:0000256" key="12">
    <source>
        <dbReference type="ARBA" id="ARBA00023242"/>
    </source>
</evidence>
<keyword evidence="8" id="KW-0067">ATP-binding</keyword>
<comment type="similarity">
    <text evidence="3">Belongs to the DEAD box helicase family. DEAH subfamily. DDX11/CHL1 sub-subfamily.</text>
</comment>
<dbReference type="PANTHER" id="PTHR11472:SF41">
    <property type="entry name" value="ATP-DEPENDENT DNA HELICASE DDX11-RELATED"/>
    <property type="match status" value="1"/>
</dbReference>
<keyword evidence="4" id="KW-0479">Metal-binding</keyword>
<feature type="compositionally biased region" description="Polar residues" evidence="13">
    <location>
        <begin position="1"/>
        <end position="17"/>
    </location>
</feature>
<evidence type="ECO:0000313" key="15">
    <source>
        <dbReference type="EMBL" id="KAI1727880.1"/>
    </source>
</evidence>
<feature type="compositionally biased region" description="Polar residues" evidence="13">
    <location>
        <begin position="56"/>
        <end position="69"/>
    </location>
</feature>
<keyword evidence="5" id="KW-0547">Nucleotide-binding</keyword>
<dbReference type="InterPro" id="IPR006555">
    <property type="entry name" value="ATP-dep_Helicase_C"/>
</dbReference>
<keyword evidence="6" id="KW-0378">Hydrolase</keyword>
<comment type="subcellular location">
    <subcellularLocation>
        <location evidence="2">Nucleus</location>
    </subcellularLocation>
</comment>
<evidence type="ECO:0000256" key="4">
    <source>
        <dbReference type="ARBA" id="ARBA00022723"/>
    </source>
</evidence>
<feature type="compositionally biased region" description="Basic and acidic residues" evidence="13">
    <location>
        <begin position="40"/>
        <end position="55"/>
    </location>
</feature>
<dbReference type="GO" id="GO:0006139">
    <property type="term" value="P:nucleobase-containing compound metabolic process"/>
    <property type="evidence" value="ECO:0007669"/>
    <property type="project" value="InterPro"/>
</dbReference>
<feature type="region of interest" description="Disordered" evidence="13">
    <location>
        <begin position="196"/>
        <end position="215"/>
    </location>
</feature>
<dbReference type="InterPro" id="IPR027417">
    <property type="entry name" value="P-loop_NTPase"/>
</dbReference>
<dbReference type="GO" id="GO:0016818">
    <property type="term" value="F:hydrolase activity, acting on acid anhydrides, in phosphorus-containing anhydrides"/>
    <property type="evidence" value="ECO:0007669"/>
    <property type="project" value="InterPro"/>
</dbReference>
<evidence type="ECO:0000259" key="14">
    <source>
        <dbReference type="PROSITE" id="PS51193"/>
    </source>
</evidence>
<evidence type="ECO:0000256" key="8">
    <source>
        <dbReference type="ARBA" id="ARBA00022840"/>
    </source>
</evidence>
<feature type="region of interest" description="Disordered" evidence="13">
    <location>
        <begin position="488"/>
        <end position="518"/>
    </location>
</feature>
<evidence type="ECO:0000256" key="5">
    <source>
        <dbReference type="ARBA" id="ARBA00022741"/>
    </source>
</evidence>
<accession>A0AAD4RCZ9</accession>
<dbReference type="InterPro" id="IPR045028">
    <property type="entry name" value="DinG/Rad3-like"/>
</dbReference>
<dbReference type="PROSITE" id="PS51193">
    <property type="entry name" value="HELICASE_ATP_BIND_2"/>
    <property type="match status" value="1"/>
</dbReference>
<protein>
    <submittedName>
        <fullName evidence="15">DEAD2 domain-containing protein</fullName>
    </submittedName>
</protein>
<proteinExistence type="inferred from homology"/>
<comment type="cofactor">
    <cofactor evidence="1">
        <name>[4Fe-4S] cluster</name>
        <dbReference type="ChEBI" id="CHEBI:49883"/>
    </cofactor>
</comment>
<feature type="region of interest" description="Disordered" evidence="13">
    <location>
        <begin position="1"/>
        <end position="87"/>
    </location>
</feature>
<feature type="domain" description="Helicase ATP-binding" evidence="14">
    <location>
        <begin position="72"/>
        <end position="358"/>
    </location>
</feature>
<dbReference type="GO" id="GO:0034085">
    <property type="term" value="P:establishment of sister chromatid cohesion"/>
    <property type="evidence" value="ECO:0007669"/>
    <property type="project" value="TreeGrafter"/>
</dbReference>
<evidence type="ECO:0000256" key="6">
    <source>
        <dbReference type="ARBA" id="ARBA00022801"/>
    </source>
</evidence>
<dbReference type="GO" id="GO:0005524">
    <property type="term" value="F:ATP binding"/>
    <property type="evidence" value="ECO:0007669"/>
    <property type="project" value="UniProtKB-KW"/>
</dbReference>
<evidence type="ECO:0000256" key="7">
    <source>
        <dbReference type="ARBA" id="ARBA00022806"/>
    </source>
</evidence>
<dbReference type="CDD" id="cd18788">
    <property type="entry name" value="SF2_C_XPD"/>
    <property type="match status" value="1"/>
</dbReference>
<dbReference type="GO" id="GO:0046872">
    <property type="term" value="F:metal ion binding"/>
    <property type="evidence" value="ECO:0007669"/>
    <property type="project" value="UniProtKB-KW"/>
</dbReference>
<evidence type="ECO:0000256" key="2">
    <source>
        <dbReference type="ARBA" id="ARBA00004123"/>
    </source>
</evidence>
<dbReference type="GO" id="GO:0003677">
    <property type="term" value="F:DNA binding"/>
    <property type="evidence" value="ECO:0007669"/>
    <property type="project" value="InterPro"/>
</dbReference>
<organism evidence="15 16">
    <name type="scientific">Ditylenchus destructor</name>
    <dbReference type="NCBI Taxonomy" id="166010"/>
    <lineage>
        <taxon>Eukaryota</taxon>
        <taxon>Metazoa</taxon>
        <taxon>Ecdysozoa</taxon>
        <taxon>Nematoda</taxon>
        <taxon>Chromadorea</taxon>
        <taxon>Rhabditida</taxon>
        <taxon>Tylenchina</taxon>
        <taxon>Tylenchomorpha</taxon>
        <taxon>Sphaerularioidea</taxon>
        <taxon>Anguinidae</taxon>
        <taxon>Anguininae</taxon>
        <taxon>Ditylenchus</taxon>
    </lineage>
</organism>
<dbReference type="SMART" id="SM00488">
    <property type="entry name" value="DEXDc2"/>
    <property type="match status" value="1"/>
</dbReference>
<keyword evidence="16" id="KW-1185">Reference proteome</keyword>
<comment type="caution">
    <text evidence="15">The sequence shown here is derived from an EMBL/GenBank/DDBJ whole genome shotgun (WGS) entry which is preliminary data.</text>
</comment>
<dbReference type="GO" id="GO:0005634">
    <property type="term" value="C:nucleus"/>
    <property type="evidence" value="ECO:0007669"/>
    <property type="project" value="UniProtKB-SubCell"/>
</dbReference>
<keyword evidence="11" id="KW-0413">Isomerase</keyword>
<name>A0AAD4RCZ9_9BILA</name>
<dbReference type="EMBL" id="JAKKPZ010000001">
    <property type="protein sequence ID" value="KAI1727880.1"/>
    <property type="molecule type" value="Genomic_DNA"/>
</dbReference>
<dbReference type="AlphaFoldDB" id="A0AAD4RCZ9"/>
<dbReference type="Gene3D" id="3.40.50.300">
    <property type="entry name" value="P-loop containing nucleotide triphosphate hydrolases"/>
    <property type="match status" value="2"/>
</dbReference>
<sequence>MKEQSQQIESTLSQQADADSDWIQGHARKLDAQKEVAGLEEIKEKSKKVNERLERANNSVKARQQSNRHSSYKAGDNKLGKRKAEKNEDVLGIGEEYEQSLEGEAKENDTDLLPNQLKATAEQELLEQSRLQCTKIIYASRTHTQLEQFALEIQKTRFRPRIITLGSRQALCINEQVRALKVSGLVNERCNELLSTKKSTSDKRTKEEDGGMTKTPKANSNCGCGFAKTDAIEDLADEILSSVTDLKGTTRRLTEIGHELNACPYFATRKSLSLCELVLVPYNILLHSSTRDAWNLDIKDNVVIIDEAHNLLQTLAGIHAVEVDERLLQRVCSILHDYIDRFRSRLAARNLLHIRQLQTFAVALYKFLRTASNAAQHDLNMSGISSQLLDNTDDVFTLPGFISRLDCADVDVFKLLEYLDQSKLCRKLRDFTCRYSMSNVSANQSNTFNSPKATNSSNVVNSPTASPKVSGFSSPKVSQLMEQFKKAQSPLAKTPRGMSRSPSGIGATPKRTPTGRRMEMRTPQGFKAQTEVEEKAKVTQTSAPLYQLKEFMEALTSKAEDARIIVIPKSEASDCAKLRFLLLNPADRLREIANDCRSLILVGGTMRPVDQLMDAFERVCNLPGDRICQFACGHVIDDSQLTALSLARGPNRMELNLNFSSRTNQEMLVSISQTFVNLLRHVPNGVVGFFPSYGFLSQFVNAIRTSGHLSQIENVKPVFIESRDGGDDVWTNFCVACRNQKGAFLLAVVGGKLSEGINFSDELGRCVFMVGLPYANKNSVELRERMKYVEEKIGVGAGNRLYETLCMQAVNQAIGRVIRHSKDFAAIILLDVRYAKPEISVSLPGWIQDRLSHCQEFPQALTKLMTFFREKS</sequence>
<feature type="region of interest" description="Disordered" evidence="13">
    <location>
        <begin position="444"/>
        <end position="473"/>
    </location>
</feature>
<dbReference type="InterPro" id="IPR006554">
    <property type="entry name" value="Helicase-like_DEXD_c2"/>
</dbReference>
<dbReference type="SMART" id="SM00491">
    <property type="entry name" value="HELICc2"/>
    <property type="match status" value="1"/>
</dbReference>
<keyword evidence="9" id="KW-0408">Iron</keyword>
<dbReference type="InterPro" id="IPR014013">
    <property type="entry name" value="Helic_SF1/SF2_ATP-bd_DinG/Rad3"/>
</dbReference>
<dbReference type="InterPro" id="IPR010614">
    <property type="entry name" value="RAD3-like_helicase_DEAD"/>
</dbReference>
<gene>
    <name evidence="15" type="ORF">DdX_00018</name>
</gene>